<dbReference type="Gene3D" id="3.60.10.10">
    <property type="entry name" value="Endonuclease/exonuclease/phosphatase"/>
    <property type="match status" value="1"/>
</dbReference>
<dbReference type="SUPFAM" id="SSF56219">
    <property type="entry name" value="DNase I-like"/>
    <property type="match status" value="1"/>
</dbReference>
<accession>A0A061E4B6</accession>
<dbReference type="Gramene" id="EOX99810">
    <property type="protein sequence ID" value="EOX99810"/>
    <property type="gene ID" value="TCM_008765"/>
</dbReference>
<dbReference type="PANTHER" id="PTHR33116">
    <property type="entry name" value="REVERSE TRANSCRIPTASE ZINC-BINDING DOMAIN-CONTAINING PROTEIN-RELATED-RELATED"/>
    <property type="match status" value="1"/>
</dbReference>
<organism evidence="1 2">
    <name type="scientific">Theobroma cacao</name>
    <name type="common">Cacao</name>
    <name type="synonym">Cocoa</name>
    <dbReference type="NCBI Taxonomy" id="3641"/>
    <lineage>
        <taxon>Eukaryota</taxon>
        <taxon>Viridiplantae</taxon>
        <taxon>Streptophyta</taxon>
        <taxon>Embryophyta</taxon>
        <taxon>Tracheophyta</taxon>
        <taxon>Spermatophyta</taxon>
        <taxon>Magnoliopsida</taxon>
        <taxon>eudicotyledons</taxon>
        <taxon>Gunneridae</taxon>
        <taxon>Pentapetalae</taxon>
        <taxon>rosids</taxon>
        <taxon>malvids</taxon>
        <taxon>Malvales</taxon>
        <taxon>Malvaceae</taxon>
        <taxon>Byttnerioideae</taxon>
        <taxon>Theobroma</taxon>
    </lineage>
</organism>
<dbReference type="AlphaFoldDB" id="A0A061E4B6"/>
<protein>
    <recommendedName>
        <fullName evidence="3">RNase H type-1 domain-containing protein</fullName>
    </recommendedName>
</protein>
<reference evidence="1 2" key="1">
    <citation type="journal article" date="2013" name="Genome Biol.">
        <title>The genome sequence of the most widely cultivated cacao type and its use to identify candidate genes regulating pod color.</title>
        <authorList>
            <person name="Motamayor J.C."/>
            <person name="Mockaitis K."/>
            <person name="Schmutz J."/>
            <person name="Haiminen N."/>
            <person name="Iii D.L."/>
            <person name="Cornejo O."/>
            <person name="Findley S.D."/>
            <person name="Zheng P."/>
            <person name="Utro F."/>
            <person name="Royaert S."/>
            <person name="Saski C."/>
            <person name="Jenkins J."/>
            <person name="Podicheti R."/>
            <person name="Zhao M."/>
            <person name="Scheffler B.E."/>
            <person name="Stack J.C."/>
            <person name="Feltus F.A."/>
            <person name="Mustiga G.M."/>
            <person name="Amores F."/>
            <person name="Phillips W."/>
            <person name="Marelli J.P."/>
            <person name="May G.D."/>
            <person name="Shapiro H."/>
            <person name="Ma J."/>
            <person name="Bustamante C.D."/>
            <person name="Schnell R.J."/>
            <person name="Main D."/>
            <person name="Gilbert D."/>
            <person name="Parida L."/>
            <person name="Kuhn D.N."/>
        </authorList>
    </citation>
    <scope>NUCLEOTIDE SEQUENCE [LARGE SCALE GENOMIC DNA]</scope>
    <source>
        <strain evidence="2">cv. Matina 1-6</strain>
    </source>
</reference>
<evidence type="ECO:0000313" key="1">
    <source>
        <dbReference type="EMBL" id="EOX99810.1"/>
    </source>
</evidence>
<dbReference type="InterPro" id="IPR036691">
    <property type="entry name" value="Endo/exonu/phosph_ase_sf"/>
</dbReference>
<dbReference type="InParanoid" id="A0A061E4B6"/>
<keyword evidence="2" id="KW-1185">Reference proteome</keyword>
<gene>
    <name evidence="1" type="ORF">TCM_008765</name>
</gene>
<sequence>MYGVMRKFLLFSLKKKGKMRILCWNCGGLGNPRTILMLLKYLRSQNADVAFFMETKKNSTEMERLWILFGMDGCLLMDVIGRLRGLALMWRRDVDIVVVSIQKTILIQRFSEKEGGKDRRESQMREFREVSDNCELEGLGFRGPKFTWWNNREEEAFIKCRLDKALRSDTWHELFPRAAIFNESPGASDHFAERLDLFHLQRVRWKRRLRYEEAWLYDDDCKRMIVEVLSNNDGSHRSLMKKLGLVKEMIWRCLTSVSYFVLGINLCRGELNITHLLFANSGMIFGRARGQEVCASKAIFMKYEKALGQKINMEKSALLFSRNIAEEDRQMVKRILGLYDVQWGGMYLGMPLIAGGSKKQIFNVVKGKIAKKITNWRNRLLLVVGREILIKAVAQAIPAYVMSCFKLSDSTCQEIDSVIAQFWAGDCKWKRQLLRLWFLKQDISQQPILRMLQLDLILATCGEALKRVKGLIRRVGDGKEISVSRGNWLPCDSPRPIMSFKCAVEDDLWVSKLIIENTVTWNVEKLNNIFLPCERDLVLSIPLSFRRSRDRQVWFFNNHGRYTVQSGYRLIQATSLNNVVDCSNDVNKAHGSLSLQQTRIVTWCLPRVCKMNVDAALVGKKTGAGFVCCKREGLTIPELELDNLIVVNWIKEKKVNGVLGNIVGDCIVLMHEVGCESIQYCPRVCNNVAHLIAKGVKEMVEEAVVWRKIEDVFSIVQDAVLRDRRSSN</sequence>
<dbReference type="PANTHER" id="PTHR33116:SF86">
    <property type="entry name" value="REVERSE TRANSCRIPTASE DOMAIN-CONTAINING PROTEIN"/>
    <property type="match status" value="1"/>
</dbReference>
<proteinExistence type="predicted"/>
<dbReference type="eggNOG" id="KOG1075">
    <property type="taxonomic scope" value="Eukaryota"/>
</dbReference>
<name>A0A061E4B6_THECC</name>
<dbReference type="Proteomes" id="UP000026915">
    <property type="component" value="Chromosome 2"/>
</dbReference>
<dbReference type="EMBL" id="CM001880">
    <property type="protein sequence ID" value="EOX99810.1"/>
    <property type="molecule type" value="Genomic_DNA"/>
</dbReference>
<evidence type="ECO:0008006" key="3">
    <source>
        <dbReference type="Google" id="ProtNLM"/>
    </source>
</evidence>
<evidence type="ECO:0000313" key="2">
    <source>
        <dbReference type="Proteomes" id="UP000026915"/>
    </source>
</evidence>
<dbReference type="HOGENOM" id="CLU_380545_0_0_1"/>